<comment type="caution">
    <text evidence="3">The sequence shown here is derived from an EMBL/GenBank/DDBJ whole genome shotgun (WGS) entry which is preliminary data.</text>
</comment>
<dbReference type="EMBL" id="JPRF03000054">
    <property type="protein sequence ID" value="OEV34023.1"/>
    <property type="molecule type" value="Genomic_DNA"/>
</dbReference>
<sequence>MTAPQPAVVVLAGGHESDGGRDLVGLVTPSGAPAGRGPVVHAAAAAGRPLAEAVRSALAAGDGPVCVVPMTLGRDPKLVADTARALRWLADDEGRGRLALTAPFGAAEHLIGWLRAAAASAGGGDAVLVTAPAAGPFEDAELFRIARLVRQYGRHRLVEVAFAGGDPGSAEGAERCRLLGADRVTAVPASFGPALPADLRDSDVRDGGPLLRPSAIAGVVAARTAAALHLLGHGEDGILAGLDAEHGHGYAHSHGPGGGHHSDGHGHGHGHKHSHSHSHPHTPAHTPH</sequence>
<proteinExistence type="predicted"/>
<evidence type="ECO:0000313" key="2">
    <source>
        <dbReference type="EMBL" id="GGU73113.1"/>
    </source>
</evidence>
<accession>A0A1E7N0M3</accession>
<accession>A0A8H9LSE9</accession>
<reference evidence="2" key="1">
    <citation type="journal article" date="2014" name="Int. J. Syst. Evol. Microbiol.">
        <title>Complete genome sequence of Corynebacterium casei LMG S-19264T (=DSM 44701T), isolated from a smear-ripened cheese.</title>
        <authorList>
            <consortium name="US DOE Joint Genome Institute (JGI-PGF)"/>
            <person name="Walter F."/>
            <person name="Albersmeier A."/>
            <person name="Kalinowski J."/>
            <person name="Ruckert C."/>
        </authorList>
    </citation>
    <scope>NUCLEOTIDE SEQUENCE</scope>
    <source>
        <strain evidence="2">JCM 4434</strain>
    </source>
</reference>
<protein>
    <recommendedName>
        <fullName evidence="5">Cobalamin biosynthesis protein CbiX</fullName>
    </recommendedName>
</protein>
<dbReference type="RefSeq" id="WP_030551779.1">
    <property type="nucleotide sequence ID" value="NZ_BMUB01000005.1"/>
</dbReference>
<reference evidence="3" key="3">
    <citation type="submission" date="2016-08" db="EMBL/GenBank/DDBJ databases">
        <title>Sequencing, Assembly and Comparative Genomics of S. aureofaciens ATCC 10762.</title>
        <authorList>
            <person name="Gradnigo J.S."/>
            <person name="Johnson N."/>
            <person name="Somerville G.A."/>
        </authorList>
    </citation>
    <scope>NUCLEOTIDE SEQUENCE [LARGE SCALE GENOMIC DNA]</scope>
    <source>
        <strain evidence="3">ATCC 10762</strain>
    </source>
</reference>
<feature type="region of interest" description="Disordered" evidence="1">
    <location>
        <begin position="249"/>
        <end position="288"/>
    </location>
</feature>
<name>A0A1E7N0M3_KITAU</name>
<dbReference type="Proteomes" id="UP000037395">
    <property type="component" value="Unassembled WGS sequence"/>
</dbReference>
<reference evidence="3 4" key="2">
    <citation type="submission" date="2014-07" db="EMBL/GenBank/DDBJ databases">
        <authorList>
            <person name="Zhang J.E."/>
            <person name="Yang H."/>
            <person name="Guo J."/>
            <person name="Deng Z."/>
            <person name="Luo H."/>
            <person name="Luo M."/>
            <person name="Zhao B."/>
        </authorList>
    </citation>
    <scope>NUCLEOTIDE SEQUENCE [LARGE SCALE GENOMIC DNA]</scope>
    <source>
        <strain evidence="3">ATCC 10762</strain>
        <strain evidence="4">ATCC 10762 / DSM 40127 / CCM 3239 / JCM 4008 / LMG 5968 / NBRC 12843 / NCIMB 8234 / A-377</strain>
    </source>
</reference>
<reference evidence="4" key="4">
    <citation type="submission" date="2016-08" db="EMBL/GenBank/DDBJ databases">
        <title>Sequencing, assembly and comparative genomics of S. aureofaciens ATCC 10762.</title>
        <authorList>
            <person name="Gradnigo J.S."/>
            <person name="Johnson N."/>
            <person name="Somerville G.A."/>
        </authorList>
    </citation>
    <scope>NUCLEOTIDE SEQUENCE [LARGE SCALE GENOMIC DNA]</scope>
    <source>
        <strain evidence="4">ATCC 10762 / DSM 40127 / CCM 3239 / JCM 4008 / LMG 5968 / NBRC 12843 / NCIMB 8234 / A-377</strain>
    </source>
</reference>
<dbReference type="Proteomes" id="UP000610124">
    <property type="component" value="Unassembled WGS sequence"/>
</dbReference>
<evidence type="ECO:0008006" key="5">
    <source>
        <dbReference type="Google" id="ProtNLM"/>
    </source>
</evidence>
<organism evidence="3 4">
    <name type="scientific">Kitasatospora aureofaciens</name>
    <name type="common">Streptomyces aureofaciens</name>
    <dbReference type="NCBI Taxonomy" id="1894"/>
    <lineage>
        <taxon>Bacteria</taxon>
        <taxon>Bacillati</taxon>
        <taxon>Actinomycetota</taxon>
        <taxon>Actinomycetes</taxon>
        <taxon>Kitasatosporales</taxon>
        <taxon>Streptomycetaceae</taxon>
        <taxon>Kitasatospora</taxon>
    </lineage>
</organism>
<dbReference type="KEGG" id="kau:B6264_02140"/>
<feature type="compositionally biased region" description="Basic residues" evidence="1">
    <location>
        <begin position="267"/>
        <end position="288"/>
    </location>
</feature>
<dbReference type="GeneID" id="97485697"/>
<dbReference type="SUPFAM" id="SSF53800">
    <property type="entry name" value="Chelatase"/>
    <property type="match status" value="1"/>
</dbReference>
<keyword evidence="4" id="KW-1185">Reference proteome</keyword>
<gene>
    <name evidence="2" type="ORF">GCM10010502_25900</name>
    <name evidence="3" type="ORF">HS99_0011290</name>
</gene>
<evidence type="ECO:0000256" key="1">
    <source>
        <dbReference type="SAM" id="MobiDB-lite"/>
    </source>
</evidence>
<dbReference type="EMBL" id="BMUB01000005">
    <property type="protein sequence ID" value="GGU73113.1"/>
    <property type="molecule type" value="Genomic_DNA"/>
</dbReference>
<dbReference type="AlphaFoldDB" id="A0A1E7N0M3"/>
<dbReference type="OrthoDB" id="4924750at2"/>
<reference evidence="2" key="5">
    <citation type="submission" date="2020-09" db="EMBL/GenBank/DDBJ databases">
        <authorList>
            <person name="Sun Q."/>
            <person name="Ohkuma M."/>
        </authorList>
    </citation>
    <scope>NUCLEOTIDE SEQUENCE</scope>
    <source>
        <strain evidence="2">JCM 4434</strain>
    </source>
</reference>
<evidence type="ECO:0000313" key="3">
    <source>
        <dbReference type="EMBL" id="OEV34023.1"/>
    </source>
</evidence>
<evidence type="ECO:0000313" key="4">
    <source>
        <dbReference type="Proteomes" id="UP000037395"/>
    </source>
</evidence>